<sequence length="378" mass="42817">MKISFLKKLLHFQVCVRYFVAQLDGNIYPKWDDEVEDEALKIMVNDIINNCVDEKAWDIIETSITKTKKRKDSVHQSDDDFDGSGGAENSMKMTKKKKKSGGDGRDKDPLTMSTRLFTMVKTLAEKVDNLDTNLATKVLTGLDAALNTKVDAKIIPIIEKITTLEKEMKYIKERLEAADTKETANSNVNIHEEVSSKDMSWMVQMKGTSHADLPIPCVVKNVKKARKKNATKMNMGKTLENINRPEKKNNVAEKKTVLQEAEDDSLETWSNPILSEKYKKLGVGLAIMAKGVGNLNDRTPLQRRQTKLSSTQVPLFIRDSTVKRIISCVTPSVMAYDPLAMVVDSKLQQLVNFIQRDEYVILIVFFIMLYNKFDISIV</sequence>
<keyword evidence="3" id="KW-1185">Reference proteome</keyword>
<evidence type="ECO:0000256" key="1">
    <source>
        <dbReference type="SAM" id="MobiDB-lite"/>
    </source>
</evidence>
<evidence type="ECO:0000313" key="3">
    <source>
        <dbReference type="Proteomes" id="UP000836841"/>
    </source>
</evidence>
<accession>A0AAU9RQ02</accession>
<dbReference type="Proteomes" id="UP000836841">
    <property type="component" value="Chromosome 2"/>
</dbReference>
<organism evidence="2 3">
    <name type="scientific">Thlaspi arvense</name>
    <name type="common">Field penny-cress</name>
    <dbReference type="NCBI Taxonomy" id="13288"/>
    <lineage>
        <taxon>Eukaryota</taxon>
        <taxon>Viridiplantae</taxon>
        <taxon>Streptophyta</taxon>
        <taxon>Embryophyta</taxon>
        <taxon>Tracheophyta</taxon>
        <taxon>Spermatophyta</taxon>
        <taxon>Magnoliopsida</taxon>
        <taxon>eudicotyledons</taxon>
        <taxon>Gunneridae</taxon>
        <taxon>Pentapetalae</taxon>
        <taxon>rosids</taxon>
        <taxon>malvids</taxon>
        <taxon>Brassicales</taxon>
        <taxon>Brassicaceae</taxon>
        <taxon>Thlaspideae</taxon>
        <taxon>Thlaspi</taxon>
    </lineage>
</organism>
<name>A0AAU9RQ02_THLAR</name>
<reference evidence="2 3" key="1">
    <citation type="submission" date="2022-03" db="EMBL/GenBank/DDBJ databases">
        <authorList>
            <person name="Nunn A."/>
            <person name="Chopra R."/>
            <person name="Nunn A."/>
            <person name="Contreras Garrido A."/>
        </authorList>
    </citation>
    <scope>NUCLEOTIDE SEQUENCE [LARGE SCALE GENOMIC DNA]</scope>
</reference>
<feature type="compositionally biased region" description="Basic and acidic residues" evidence="1">
    <location>
        <begin position="100"/>
        <end position="109"/>
    </location>
</feature>
<proteinExistence type="predicted"/>
<gene>
    <name evidence="2" type="ORF">TAV2_LOCUS5971</name>
</gene>
<protein>
    <submittedName>
        <fullName evidence="2">Uncharacterized protein</fullName>
    </submittedName>
</protein>
<feature type="region of interest" description="Disordered" evidence="1">
    <location>
        <begin position="71"/>
        <end position="110"/>
    </location>
</feature>
<evidence type="ECO:0000313" key="2">
    <source>
        <dbReference type="EMBL" id="CAH2047779.1"/>
    </source>
</evidence>
<dbReference type="AlphaFoldDB" id="A0AAU9RQ02"/>
<dbReference type="EMBL" id="OU466858">
    <property type="protein sequence ID" value="CAH2047779.1"/>
    <property type="molecule type" value="Genomic_DNA"/>
</dbReference>